<dbReference type="InterPro" id="IPR036873">
    <property type="entry name" value="Rhodanese-like_dom_sf"/>
</dbReference>
<accession>A0ABR2LL70</accession>
<reference evidence="1 2" key="1">
    <citation type="journal article" date="2022" name="Nat. Plants">
        <title>Genomes of leafy and leafless Platanthera orchids illuminate the evolution of mycoheterotrophy.</title>
        <authorList>
            <person name="Li M.H."/>
            <person name="Liu K.W."/>
            <person name="Li Z."/>
            <person name="Lu H.C."/>
            <person name="Ye Q.L."/>
            <person name="Zhang D."/>
            <person name="Wang J.Y."/>
            <person name="Li Y.F."/>
            <person name="Zhong Z.M."/>
            <person name="Liu X."/>
            <person name="Yu X."/>
            <person name="Liu D.K."/>
            <person name="Tu X.D."/>
            <person name="Liu B."/>
            <person name="Hao Y."/>
            <person name="Liao X.Y."/>
            <person name="Jiang Y.T."/>
            <person name="Sun W.H."/>
            <person name="Chen J."/>
            <person name="Chen Y.Q."/>
            <person name="Ai Y."/>
            <person name="Zhai J.W."/>
            <person name="Wu S.S."/>
            <person name="Zhou Z."/>
            <person name="Hsiao Y.Y."/>
            <person name="Wu W.L."/>
            <person name="Chen Y.Y."/>
            <person name="Lin Y.F."/>
            <person name="Hsu J.L."/>
            <person name="Li C.Y."/>
            <person name="Wang Z.W."/>
            <person name="Zhao X."/>
            <person name="Zhong W.Y."/>
            <person name="Ma X.K."/>
            <person name="Ma L."/>
            <person name="Huang J."/>
            <person name="Chen G.Z."/>
            <person name="Huang M.Z."/>
            <person name="Huang L."/>
            <person name="Peng D.H."/>
            <person name="Luo Y.B."/>
            <person name="Zou S.Q."/>
            <person name="Chen S.P."/>
            <person name="Lan S."/>
            <person name="Tsai W.C."/>
            <person name="Van de Peer Y."/>
            <person name="Liu Z.J."/>
        </authorList>
    </citation>
    <scope>NUCLEOTIDE SEQUENCE [LARGE SCALE GENOMIC DNA]</scope>
    <source>
        <strain evidence="1">Lor288</strain>
    </source>
</reference>
<evidence type="ECO:0000313" key="1">
    <source>
        <dbReference type="EMBL" id="KAK8943456.1"/>
    </source>
</evidence>
<dbReference type="PANTHER" id="PTHR44920">
    <property type="entry name" value="RHODANESE-LIKE DOMAIN-CONTAINING PROTEIN 14, CHLOROPLASTIC-RELATED"/>
    <property type="match status" value="1"/>
</dbReference>
<dbReference type="Proteomes" id="UP001412067">
    <property type="component" value="Unassembled WGS sequence"/>
</dbReference>
<comment type="caution">
    <text evidence="1">The sequence shown here is derived from an EMBL/GenBank/DDBJ whole genome shotgun (WGS) entry which is preliminary data.</text>
</comment>
<dbReference type="PANTHER" id="PTHR44920:SF1">
    <property type="entry name" value="RHODANESE-LIKE DOMAIN-CONTAINING PROTEIN 14, CHLOROPLASTIC"/>
    <property type="match status" value="1"/>
</dbReference>
<keyword evidence="2" id="KW-1185">Reference proteome</keyword>
<dbReference type="InterPro" id="IPR043186">
    <property type="entry name" value="Str14"/>
</dbReference>
<evidence type="ECO:0000313" key="2">
    <source>
        <dbReference type="Proteomes" id="UP001412067"/>
    </source>
</evidence>
<name>A0ABR2LL70_9ASPA</name>
<proteinExistence type="predicted"/>
<sequence length="149" mass="17136">MFCLYIQRNQNSCIHGDSKSLRVYICSVRLLKSNYFPSTLLSHNDLNFQTLPERKANFLKSQSFITHFQNLLTLVNIQIYRLIKEWTPWDIARCAAFLFFGIISGTEENPEFIQIVESKLDKDAKIIVACSSGGTMRPSQNLPQGQQSR</sequence>
<dbReference type="EMBL" id="JBBWWR010000018">
    <property type="protein sequence ID" value="KAK8943456.1"/>
    <property type="molecule type" value="Genomic_DNA"/>
</dbReference>
<dbReference type="Gene3D" id="3.40.250.10">
    <property type="entry name" value="Rhodanese-like domain"/>
    <property type="match status" value="1"/>
</dbReference>
<gene>
    <name evidence="1" type="ORF">KSP40_PGU005261</name>
</gene>
<organism evidence="1 2">
    <name type="scientific">Platanthera guangdongensis</name>
    <dbReference type="NCBI Taxonomy" id="2320717"/>
    <lineage>
        <taxon>Eukaryota</taxon>
        <taxon>Viridiplantae</taxon>
        <taxon>Streptophyta</taxon>
        <taxon>Embryophyta</taxon>
        <taxon>Tracheophyta</taxon>
        <taxon>Spermatophyta</taxon>
        <taxon>Magnoliopsida</taxon>
        <taxon>Liliopsida</taxon>
        <taxon>Asparagales</taxon>
        <taxon>Orchidaceae</taxon>
        <taxon>Orchidoideae</taxon>
        <taxon>Orchideae</taxon>
        <taxon>Orchidinae</taxon>
        <taxon>Platanthera</taxon>
    </lineage>
</organism>
<protein>
    <submittedName>
        <fullName evidence="1">Uncharacterized protein</fullName>
    </submittedName>
</protein>